<organism evidence="5 6">
    <name type="scientific">Chlorella sorokiniana</name>
    <name type="common">Freshwater green alga</name>
    <dbReference type="NCBI Taxonomy" id="3076"/>
    <lineage>
        <taxon>Eukaryota</taxon>
        <taxon>Viridiplantae</taxon>
        <taxon>Chlorophyta</taxon>
        <taxon>core chlorophytes</taxon>
        <taxon>Trebouxiophyceae</taxon>
        <taxon>Chlorellales</taxon>
        <taxon>Chlorellaceae</taxon>
        <taxon>Chlorella clade</taxon>
        <taxon>Chlorella</taxon>
    </lineage>
</organism>
<feature type="compositionally biased region" description="Basic and acidic residues" evidence="2">
    <location>
        <begin position="1092"/>
        <end position="1105"/>
    </location>
</feature>
<evidence type="ECO:0000259" key="4">
    <source>
        <dbReference type="PROSITE" id="PS51061"/>
    </source>
</evidence>
<dbReference type="PRINTS" id="PR00633">
    <property type="entry name" value="RCCNDNSATION"/>
</dbReference>
<evidence type="ECO:0000256" key="1">
    <source>
        <dbReference type="PROSITE-ProRule" id="PRU00235"/>
    </source>
</evidence>
<evidence type="ECO:0000256" key="2">
    <source>
        <dbReference type="SAM" id="MobiDB-lite"/>
    </source>
</evidence>
<accession>A0A2P6U143</accession>
<feature type="repeat" description="RCC1" evidence="1">
    <location>
        <begin position="885"/>
        <end position="937"/>
    </location>
</feature>
<proteinExistence type="predicted"/>
<dbReference type="InterPro" id="IPR036867">
    <property type="entry name" value="R3H_dom_sf"/>
</dbReference>
<dbReference type="PROSITE" id="PS50012">
    <property type="entry name" value="RCC1_3"/>
    <property type="match status" value="2"/>
</dbReference>
<dbReference type="Gene3D" id="3.30.1370.50">
    <property type="entry name" value="R3H-like domain"/>
    <property type="match status" value="1"/>
</dbReference>
<dbReference type="GO" id="GO:0005975">
    <property type="term" value="P:carbohydrate metabolic process"/>
    <property type="evidence" value="ECO:0007669"/>
    <property type="project" value="InterPro"/>
</dbReference>
<dbReference type="InterPro" id="IPR052740">
    <property type="entry name" value="CE4"/>
</dbReference>
<reference evidence="5 6" key="1">
    <citation type="journal article" date="2018" name="Plant J.">
        <title>Genome sequences of Chlorella sorokiniana UTEX 1602 and Micractinium conductrix SAG 241.80: implications to maltose excretion by a green alga.</title>
        <authorList>
            <person name="Arriola M.B."/>
            <person name="Velmurugan N."/>
            <person name="Zhang Y."/>
            <person name="Plunkett M.H."/>
            <person name="Hondzo H."/>
            <person name="Barney B.M."/>
        </authorList>
    </citation>
    <scope>NUCLEOTIDE SEQUENCE [LARGE SCALE GENOMIC DNA]</scope>
    <source>
        <strain evidence="6">UTEX 1602</strain>
    </source>
</reference>
<dbReference type="Pfam" id="PF00415">
    <property type="entry name" value="RCC1"/>
    <property type="match status" value="1"/>
</dbReference>
<evidence type="ECO:0000256" key="3">
    <source>
        <dbReference type="SAM" id="SignalP"/>
    </source>
</evidence>
<evidence type="ECO:0000313" key="6">
    <source>
        <dbReference type="Proteomes" id="UP000239899"/>
    </source>
</evidence>
<dbReference type="SUPFAM" id="SSF81383">
    <property type="entry name" value="F-box domain"/>
    <property type="match status" value="1"/>
</dbReference>
<feature type="chain" id="PRO_5015134054" description="R3H domain-containing protein" evidence="3">
    <location>
        <begin position="30"/>
        <end position="1281"/>
    </location>
</feature>
<feature type="compositionally biased region" description="Low complexity" evidence="2">
    <location>
        <begin position="434"/>
        <end position="456"/>
    </location>
</feature>
<dbReference type="PANTHER" id="PTHR45985:SF3">
    <property type="entry name" value="CHITIN DEACETYLASE-LIKE 4"/>
    <property type="match status" value="1"/>
</dbReference>
<dbReference type="InterPro" id="IPR011330">
    <property type="entry name" value="Glyco_hydro/deAcase_b/a-brl"/>
</dbReference>
<feature type="repeat" description="RCC1" evidence="1">
    <location>
        <begin position="938"/>
        <end position="989"/>
    </location>
</feature>
<dbReference type="SUPFAM" id="SSF88713">
    <property type="entry name" value="Glycoside hydrolase/deacetylase"/>
    <property type="match status" value="1"/>
</dbReference>
<dbReference type="EMBL" id="LHPG02000003">
    <property type="protein sequence ID" value="PRW60033.1"/>
    <property type="molecule type" value="Genomic_DNA"/>
</dbReference>
<dbReference type="Pfam" id="PF01424">
    <property type="entry name" value="R3H"/>
    <property type="match status" value="1"/>
</dbReference>
<dbReference type="InterPro" id="IPR036047">
    <property type="entry name" value="F-box-like_dom_sf"/>
</dbReference>
<comment type="caution">
    <text evidence="5">The sequence shown here is derived from an EMBL/GenBank/DDBJ whole genome shotgun (WGS) entry which is preliminary data.</text>
</comment>
<dbReference type="SUPFAM" id="SSF50985">
    <property type="entry name" value="RCC1/BLIP-II"/>
    <property type="match status" value="1"/>
</dbReference>
<dbReference type="PROSITE" id="PS51061">
    <property type="entry name" value="R3H"/>
    <property type="match status" value="1"/>
</dbReference>
<protein>
    <recommendedName>
        <fullName evidence="4">R3H domain-containing protein</fullName>
    </recommendedName>
</protein>
<gene>
    <name evidence="5" type="ORF">C2E21_1569</name>
</gene>
<dbReference type="GO" id="GO:0003676">
    <property type="term" value="F:nucleic acid binding"/>
    <property type="evidence" value="ECO:0007669"/>
    <property type="project" value="UniProtKB-UniRule"/>
</dbReference>
<keyword evidence="6" id="KW-1185">Reference proteome</keyword>
<dbReference type="CDD" id="cd10919">
    <property type="entry name" value="CE4_CDA_like"/>
    <property type="match status" value="1"/>
</dbReference>
<feature type="compositionally biased region" description="Gly residues" evidence="2">
    <location>
        <begin position="1153"/>
        <end position="1179"/>
    </location>
</feature>
<dbReference type="SUPFAM" id="SSF82708">
    <property type="entry name" value="R3H domain"/>
    <property type="match status" value="1"/>
</dbReference>
<dbReference type="OrthoDB" id="504708at2759"/>
<dbReference type="PANTHER" id="PTHR45985">
    <property type="match status" value="1"/>
</dbReference>
<dbReference type="Gene3D" id="2.130.10.30">
    <property type="entry name" value="Regulator of chromosome condensation 1/beta-lactamase-inhibitor protein II"/>
    <property type="match status" value="2"/>
</dbReference>
<name>A0A2P6U143_CHLSO</name>
<dbReference type="InterPro" id="IPR009091">
    <property type="entry name" value="RCC1/BLIP-II"/>
</dbReference>
<dbReference type="Proteomes" id="UP000239899">
    <property type="component" value="Unassembled WGS sequence"/>
</dbReference>
<feature type="region of interest" description="Disordered" evidence="2">
    <location>
        <begin position="1036"/>
        <end position="1186"/>
    </location>
</feature>
<dbReference type="InterPro" id="IPR000408">
    <property type="entry name" value="Reg_chr_condens"/>
</dbReference>
<keyword evidence="3" id="KW-0732">Signal</keyword>
<evidence type="ECO:0000313" key="5">
    <source>
        <dbReference type="EMBL" id="PRW60033.1"/>
    </source>
</evidence>
<feature type="signal peptide" evidence="3">
    <location>
        <begin position="1"/>
        <end position="29"/>
    </location>
</feature>
<feature type="region of interest" description="Disordered" evidence="2">
    <location>
        <begin position="1246"/>
        <end position="1281"/>
    </location>
</feature>
<feature type="domain" description="R3H" evidence="4">
    <location>
        <begin position="1183"/>
        <end position="1247"/>
    </location>
</feature>
<dbReference type="InterPro" id="IPR001374">
    <property type="entry name" value="R3H_dom"/>
</dbReference>
<sequence>MGRASLGAAWAPLALAALLAVHSAGPAAAAGLVATDSYSCDPATCRPPACLCPSNSPPGGLPLAQVPQFVLISHDNALDELPYELMMRVLGDKTQPNGCPVPVTWFAMRYHSNCENGQAALARGDEVAMQANRFVPDDPFTAPVDPNPNYNNVDPATGKPSLEIEITMSRKWWNEVCGLPLKDMVGFRAQEYYNNPAIRQTLSKAGWLYDATIPESWYPNSPTSPAANEILWPYTMDAGIPQDCGYLGPTIGKCSAGERYAGLWEVPLWTLQVGGTNYGLSDYGNTETEGIPPVDDMAQLLKDALDQRLQGGRSPLQLSTFYEWLGAKPPSDCATDADPYCFQYKRELSEGAKALQQLIDYAADKPEVRFVTYSDLIRWMQDPVPLDRFDAWQQCKVTGVKADLTAVNLTAADKAGAFYLTQKKGAGGAGPAGAAGAPSPAPADGQAEAEAGTEAEAPASLPMAQLPGGLTTAAAPSPTAELDEAVELPAVEQLAPAPAPERPWPHRATARKNPSAAMMTEPSHEKSAWASLGGPLSDVLCCVAAASDAPAHELATCSLVCKGWHAVLKGDAPWAAALRRQFGYEAQSAEERRAGCRQLMIQALTGRLYLTGQCPAGLGCSPAGARFTAPERLLLCSADSDSQPVSLQAAAAGPRSLPAGLGRSISIKAVAAGADFAVLLTWDGSVLDTRCLASCVASPQRQQQGGSLDWSGLWRPPPGCRPLAVAAGGCWQGSGRAGGHVLVVTDQHTVWGWGANAAGQLGTGCISTQRSSQPSVEDAQPVASVPSWAAAPLEVADSAAATAMGFPVAACCGDEHSALLCRSGQAAMGRQGGCCYLLADVGPSAAWHGMHRTNQLAGGGGGDAANRAAAVVCGSGSLYALTSSGEVFSWGQGGQGELGLGGNSKNVCTPSRLPWAHDVAAVAASSGGRLAAVVDRGGRLLTFGAGKAGCLGHGDTAKKAVGRPVKALAGHTVYSAAGGTEWMLVLAGWRPPAGRGGKGGGGKGATVTSPRAAQLEVDPPPAGQEADAASGFRYLAVEPPSPRSEGALSPGSMPSTPLARRRSSGSGLGAEVDATSTASGSIGGWPGLRGRSGREQRKEEKERLGRSGRRQQGGEGERLDLAPEAAYSRRQRWMRDPPVSASPITPPESGSEEGSGGEASGGGTPRSRGSNGGRGGRGGSGDHHMAYLLRRQLKAFSSDPRQRQLVFPAEFSSRDRWQVHLMAEARGLMHESVGESGARRLVVWKPSRSRRSLKPSMLQGAVSDGDDGSGGTAAQVASGQQ</sequence>
<dbReference type="Gene3D" id="3.20.20.370">
    <property type="entry name" value="Glycoside hydrolase/deacetylase"/>
    <property type="match status" value="1"/>
</dbReference>
<feature type="region of interest" description="Disordered" evidence="2">
    <location>
        <begin position="428"/>
        <end position="456"/>
    </location>
</feature>